<dbReference type="EMBL" id="KZ852056">
    <property type="protein sequence ID" value="RDH31192.1"/>
    <property type="molecule type" value="Genomic_DNA"/>
</dbReference>
<dbReference type="GeneID" id="38142006"/>
<dbReference type="GO" id="GO:0005737">
    <property type="term" value="C:cytoplasm"/>
    <property type="evidence" value="ECO:0007669"/>
    <property type="project" value="TreeGrafter"/>
</dbReference>
<keyword evidence="1" id="KW-0677">Repeat</keyword>
<evidence type="ECO:0000256" key="3">
    <source>
        <dbReference type="PROSITE-ProRule" id="PRU00023"/>
    </source>
</evidence>
<dbReference type="InterPro" id="IPR051631">
    <property type="entry name" value="Ankyrin-KH/SAM_domain"/>
</dbReference>
<organism evidence="4 5">
    <name type="scientific">Aspergillus welwitschiae</name>
    <dbReference type="NCBI Taxonomy" id="1341132"/>
    <lineage>
        <taxon>Eukaryota</taxon>
        <taxon>Fungi</taxon>
        <taxon>Dikarya</taxon>
        <taxon>Ascomycota</taxon>
        <taxon>Pezizomycotina</taxon>
        <taxon>Eurotiomycetes</taxon>
        <taxon>Eurotiomycetidae</taxon>
        <taxon>Eurotiales</taxon>
        <taxon>Aspergillaceae</taxon>
        <taxon>Aspergillus</taxon>
        <taxon>Aspergillus subgen. Circumdati</taxon>
    </lineage>
</organism>
<dbReference type="Gene3D" id="1.25.40.20">
    <property type="entry name" value="Ankyrin repeat-containing domain"/>
    <property type="match status" value="4"/>
</dbReference>
<dbReference type="SMART" id="SM00248">
    <property type="entry name" value="ANK"/>
    <property type="match status" value="11"/>
</dbReference>
<dbReference type="RefSeq" id="XP_026624214.1">
    <property type="nucleotide sequence ID" value="XM_026773650.1"/>
</dbReference>
<dbReference type="Pfam" id="PF12796">
    <property type="entry name" value="Ank_2"/>
    <property type="match status" value="3"/>
</dbReference>
<reference evidence="4 5" key="1">
    <citation type="submission" date="2018-07" db="EMBL/GenBank/DDBJ databases">
        <title>The genomes of Aspergillus section Nigri reveals drivers in fungal speciation.</title>
        <authorList>
            <consortium name="DOE Joint Genome Institute"/>
            <person name="Vesth T.C."/>
            <person name="Nybo J."/>
            <person name="Theobald S."/>
            <person name="Brandl J."/>
            <person name="Frisvad J.C."/>
            <person name="Nielsen K.F."/>
            <person name="Lyhne E.K."/>
            <person name="Kogle M.E."/>
            <person name="Kuo A."/>
            <person name="Riley R."/>
            <person name="Clum A."/>
            <person name="Nolan M."/>
            <person name="Lipzen A."/>
            <person name="Salamov A."/>
            <person name="Henrissat B."/>
            <person name="Wiebenga A."/>
            <person name="De vries R.P."/>
            <person name="Grigoriev I.V."/>
            <person name="Mortensen U.H."/>
            <person name="Andersen M.R."/>
            <person name="Baker S.E."/>
        </authorList>
    </citation>
    <scope>NUCLEOTIDE SEQUENCE [LARGE SCALE GENOMIC DNA]</scope>
    <source>
        <strain evidence="4 5">CBS 139.54b</strain>
    </source>
</reference>
<dbReference type="PRINTS" id="PR01415">
    <property type="entry name" value="ANKYRIN"/>
</dbReference>
<keyword evidence="5" id="KW-1185">Reference proteome</keyword>
<protein>
    <submittedName>
        <fullName evidence="4">Ankyrin</fullName>
    </submittedName>
</protein>
<dbReference type="PANTHER" id="PTHR23206:SF7">
    <property type="entry name" value="PROTEIN KINASE DOMAIN-CONTAINING PROTEIN"/>
    <property type="match status" value="1"/>
</dbReference>
<name>A0A3F3PWR4_9EURO</name>
<accession>A0A3F3PWR4</accession>
<dbReference type="PROSITE" id="PS50088">
    <property type="entry name" value="ANK_REPEAT"/>
    <property type="match status" value="2"/>
</dbReference>
<dbReference type="PROSITE" id="PS50297">
    <property type="entry name" value="ANK_REP_REGION"/>
    <property type="match status" value="2"/>
</dbReference>
<gene>
    <name evidence="4" type="ORF">BDQ94DRAFT_180563</name>
</gene>
<proteinExistence type="predicted"/>
<dbReference type="Proteomes" id="UP000253729">
    <property type="component" value="Unassembled WGS sequence"/>
</dbReference>
<evidence type="ECO:0000256" key="1">
    <source>
        <dbReference type="ARBA" id="ARBA00022737"/>
    </source>
</evidence>
<keyword evidence="2 3" id="KW-0040">ANK repeat</keyword>
<sequence>MTAILLPVELIEQIVGHLEYASDINALAQTDGTFYRVVNPMLYRHNVYHDNSTALSWGIKHGSFATVQRSLEAGASANECDPQVLWRPMPLAVIEGHEAIVRYLYEQGGVDIRHTHGWLNPRHEDYHNAPGSLLSLAAVHGHEALVRFFMDHLPRPYHVDYPATSDGQTPLMKAAAEGHLTIVQLLVEAGADIHARDRQQMIPLVLSARGGHLEVMQFLLQRGADLTITTLPNGCSALCWAASLGHLECVRCLLDAGVMAELTRCQAPDSSSSHNATICPLASSTQWECDDIVDLLFERWDYLASTVEPADKAALLCVASARGNTALVRQLLESHGYDPSSRYILGQSFSWDHLPTALCWAVVRGHAEVVKVLLAHGAEASPSPGRMRLRKPLIEAILQGSESIVSMLLSAGAYCNDQDEHIGVAALKHAIPFEGIFRRLLATGADPTAVPGQGNTLVATVLASGCTAVVQMLIDQGLDLSRHMGRANFLHQAIRGGAAVLNMLVREGKWNSYLSPEHLDRTAREQALGIAASTGQVETLEWLLDRDFPINQSSSTVNLLAQAACTEASDAHASRTIDLLLRHGLNINQVIGRETALTRVAIHYRMLMDCDTGRARMRMLLDRGAYLLPPRSLPQATRYNPYGSSSVTGVGRSPCLDEMIFQELEVRREPWLVVERLFRCAERCARERLDWQWVKMVRQYSWRVRYPVPK</sequence>
<dbReference type="SUPFAM" id="SSF48403">
    <property type="entry name" value="Ankyrin repeat"/>
    <property type="match status" value="2"/>
</dbReference>
<dbReference type="AlphaFoldDB" id="A0A3F3PWR4"/>
<dbReference type="InterPro" id="IPR036770">
    <property type="entry name" value="Ankyrin_rpt-contain_sf"/>
</dbReference>
<feature type="repeat" description="ANK" evidence="3">
    <location>
        <begin position="166"/>
        <end position="198"/>
    </location>
</feature>
<dbReference type="PANTHER" id="PTHR23206">
    <property type="entry name" value="MASK PROTEIN"/>
    <property type="match status" value="1"/>
</dbReference>
<feature type="repeat" description="ANK" evidence="3">
    <location>
        <begin position="199"/>
        <end position="231"/>
    </location>
</feature>
<evidence type="ECO:0000313" key="5">
    <source>
        <dbReference type="Proteomes" id="UP000253729"/>
    </source>
</evidence>
<evidence type="ECO:0000313" key="4">
    <source>
        <dbReference type="EMBL" id="RDH31192.1"/>
    </source>
</evidence>
<evidence type="ECO:0000256" key="2">
    <source>
        <dbReference type="ARBA" id="ARBA00023043"/>
    </source>
</evidence>
<dbReference type="STRING" id="1341132.A0A3F3PWR4"/>
<dbReference type="InterPro" id="IPR002110">
    <property type="entry name" value="Ankyrin_rpt"/>
</dbReference>